<reference evidence="2" key="1">
    <citation type="submission" date="2022-08" db="EMBL/GenBank/DDBJ databases">
        <authorList>
            <person name="Gutierrez-Valencia J."/>
        </authorList>
    </citation>
    <scope>NUCLEOTIDE SEQUENCE</scope>
</reference>
<dbReference type="EMBL" id="CAMGYJ010000008">
    <property type="protein sequence ID" value="CAI0464543.1"/>
    <property type="molecule type" value="Genomic_DNA"/>
</dbReference>
<protein>
    <submittedName>
        <fullName evidence="2">Uncharacterized protein</fullName>
    </submittedName>
</protein>
<evidence type="ECO:0000313" key="2">
    <source>
        <dbReference type="EMBL" id="CAI0464543.1"/>
    </source>
</evidence>
<proteinExistence type="predicted"/>
<dbReference type="AlphaFoldDB" id="A0AAV0P2D6"/>
<evidence type="ECO:0000256" key="1">
    <source>
        <dbReference type="SAM" id="MobiDB-lite"/>
    </source>
</evidence>
<dbReference type="Proteomes" id="UP001154282">
    <property type="component" value="Unassembled WGS sequence"/>
</dbReference>
<feature type="compositionally biased region" description="Basic and acidic residues" evidence="1">
    <location>
        <begin position="44"/>
        <end position="63"/>
    </location>
</feature>
<evidence type="ECO:0000313" key="3">
    <source>
        <dbReference type="Proteomes" id="UP001154282"/>
    </source>
</evidence>
<comment type="caution">
    <text evidence="2">The sequence shown here is derived from an EMBL/GenBank/DDBJ whole genome shotgun (WGS) entry which is preliminary data.</text>
</comment>
<sequence>MVEVCMCGPSSVGAPKAALMTQLCPKKEGLREPRVSTKAKGRPPRRENARDPSWHENAAERQGEGAQGGRQKPQMIQVIIE</sequence>
<name>A0AAV0P2D6_9ROSI</name>
<keyword evidence="3" id="KW-1185">Reference proteome</keyword>
<organism evidence="2 3">
    <name type="scientific">Linum tenue</name>
    <dbReference type="NCBI Taxonomy" id="586396"/>
    <lineage>
        <taxon>Eukaryota</taxon>
        <taxon>Viridiplantae</taxon>
        <taxon>Streptophyta</taxon>
        <taxon>Embryophyta</taxon>
        <taxon>Tracheophyta</taxon>
        <taxon>Spermatophyta</taxon>
        <taxon>Magnoliopsida</taxon>
        <taxon>eudicotyledons</taxon>
        <taxon>Gunneridae</taxon>
        <taxon>Pentapetalae</taxon>
        <taxon>rosids</taxon>
        <taxon>fabids</taxon>
        <taxon>Malpighiales</taxon>
        <taxon>Linaceae</taxon>
        <taxon>Linum</taxon>
    </lineage>
</organism>
<accession>A0AAV0P2D6</accession>
<gene>
    <name evidence="2" type="ORF">LITE_LOCUS36228</name>
</gene>
<feature type="region of interest" description="Disordered" evidence="1">
    <location>
        <begin position="28"/>
        <end position="81"/>
    </location>
</feature>